<dbReference type="Gene3D" id="3.30.200.20">
    <property type="entry name" value="Phosphorylase Kinase, domain 1"/>
    <property type="match status" value="1"/>
</dbReference>
<dbReference type="Gene3D" id="1.10.510.10">
    <property type="entry name" value="Transferase(Phosphotransferase) domain 1"/>
    <property type="match status" value="1"/>
</dbReference>
<dbReference type="InterPro" id="IPR011009">
    <property type="entry name" value="Kinase-like_dom_sf"/>
</dbReference>
<dbReference type="EMBL" id="JBCLYO010000028">
    <property type="protein sequence ID" value="KAL0077410.1"/>
    <property type="molecule type" value="Genomic_DNA"/>
</dbReference>
<keyword evidence="4" id="KW-1185">Reference proteome</keyword>
<name>A0ABR3ANZ7_PHYBL</name>
<dbReference type="Proteomes" id="UP001448207">
    <property type="component" value="Unassembled WGS sequence"/>
</dbReference>
<organism evidence="3 4">
    <name type="scientific">Phycomyces blakesleeanus</name>
    <dbReference type="NCBI Taxonomy" id="4837"/>
    <lineage>
        <taxon>Eukaryota</taxon>
        <taxon>Fungi</taxon>
        <taxon>Fungi incertae sedis</taxon>
        <taxon>Mucoromycota</taxon>
        <taxon>Mucoromycotina</taxon>
        <taxon>Mucoromycetes</taxon>
        <taxon>Mucorales</taxon>
        <taxon>Phycomycetaceae</taxon>
        <taxon>Phycomyces</taxon>
    </lineage>
</organism>
<comment type="caution">
    <text evidence="3">The sequence shown here is derived from an EMBL/GenBank/DDBJ whole genome shotgun (WGS) entry which is preliminary data.</text>
</comment>
<gene>
    <name evidence="3" type="ORF">J3Q64DRAFT_1665729</name>
</gene>
<evidence type="ECO:0000313" key="4">
    <source>
        <dbReference type="Proteomes" id="UP001448207"/>
    </source>
</evidence>
<proteinExistence type="predicted"/>
<feature type="region of interest" description="Disordered" evidence="1">
    <location>
        <begin position="1"/>
        <end position="38"/>
    </location>
</feature>
<dbReference type="InterPro" id="IPR000719">
    <property type="entry name" value="Prot_kinase_dom"/>
</dbReference>
<reference evidence="3 4" key="1">
    <citation type="submission" date="2024-04" db="EMBL/GenBank/DDBJ databases">
        <title>Symmetric and asymmetric DNA N6-adenine methylation regulates different biological responses in Mucorales.</title>
        <authorList>
            <consortium name="Lawrence Berkeley National Laboratory"/>
            <person name="Lax C."/>
            <person name="Mondo S.J."/>
            <person name="Osorio-Concepcion M."/>
            <person name="Muszewska A."/>
            <person name="Corrochano-Luque M."/>
            <person name="Gutierrez G."/>
            <person name="Riley R."/>
            <person name="Lipzen A."/>
            <person name="Guo J."/>
            <person name="Hundley H."/>
            <person name="Amirebrahimi M."/>
            <person name="Ng V."/>
            <person name="Lorenzo-Gutierrez D."/>
            <person name="Binder U."/>
            <person name="Yang J."/>
            <person name="Song Y."/>
            <person name="Canovas D."/>
            <person name="Navarro E."/>
            <person name="Freitag M."/>
            <person name="Gabaldon T."/>
            <person name="Grigoriev I.V."/>
            <person name="Corrochano L.M."/>
            <person name="Nicolas F.E."/>
            <person name="Garre V."/>
        </authorList>
    </citation>
    <scope>NUCLEOTIDE SEQUENCE [LARGE SCALE GENOMIC DNA]</scope>
    <source>
        <strain evidence="3 4">L51</strain>
    </source>
</reference>
<dbReference type="PROSITE" id="PS50011">
    <property type="entry name" value="PROTEIN_KINASE_DOM"/>
    <property type="match status" value="1"/>
</dbReference>
<accession>A0ABR3ANZ7</accession>
<dbReference type="SUPFAM" id="SSF56112">
    <property type="entry name" value="Protein kinase-like (PK-like)"/>
    <property type="match status" value="1"/>
</dbReference>
<feature type="non-terminal residue" evidence="3">
    <location>
        <position position="215"/>
    </location>
</feature>
<feature type="domain" description="Protein kinase" evidence="2">
    <location>
        <begin position="58"/>
        <end position="215"/>
    </location>
</feature>
<evidence type="ECO:0000256" key="1">
    <source>
        <dbReference type="SAM" id="MobiDB-lite"/>
    </source>
</evidence>
<evidence type="ECO:0000259" key="2">
    <source>
        <dbReference type="PROSITE" id="PS50011"/>
    </source>
</evidence>
<protein>
    <recommendedName>
        <fullName evidence="2">Protein kinase domain-containing protein</fullName>
    </recommendedName>
</protein>
<evidence type="ECO:0000313" key="3">
    <source>
        <dbReference type="EMBL" id="KAL0077410.1"/>
    </source>
</evidence>
<sequence length="215" mass="24675">MKVFNSHTRPMPHFKTEKSHKRKHSQHTNPLLPRPSFQGNHNINYGAYTIRIPNYTFDQPKLLLGTGGHMAIAHGTRTSDQLSVFVKLSPYALRLEREYYMARRLYTLPDGPHYLSNVIEMVSLAHDGLAALIYTAETPNLELPTTFENIESFMTFAIFACRSLHFLHANNIIHGELRPSSFQTNNSKDITRIWNFGSGMRSYEDILLTGPGWKR</sequence>